<gene>
    <name evidence="3" type="ORF">HMPREF1541_02267</name>
</gene>
<dbReference type="InParanoid" id="W2S581"/>
<dbReference type="RefSeq" id="XP_008714845.1">
    <property type="nucleotide sequence ID" value="XM_008716623.1"/>
</dbReference>
<evidence type="ECO:0000313" key="3">
    <source>
        <dbReference type="EMBL" id="ETN43109.1"/>
    </source>
</evidence>
<feature type="domain" description="AMP-dependent synthetase/ligase" evidence="1">
    <location>
        <begin position="30"/>
        <end position="400"/>
    </location>
</feature>
<organism evidence="3 4">
    <name type="scientific">Cyphellophora europaea (strain CBS 101466)</name>
    <name type="common">Phialophora europaea</name>
    <dbReference type="NCBI Taxonomy" id="1220924"/>
    <lineage>
        <taxon>Eukaryota</taxon>
        <taxon>Fungi</taxon>
        <taxon>Dikarya</taxon>
        <taxon>Ascomycota</taxon>
        <taxon>Pezizomycotina</taxon>
        <taxon>Eurotiomycetes</taxon>
        <taxon>Chaetothyriomycetidae</taxon>
        <taxon>Chaetothyriales</taxon>
        <taxon>Cyphellophoraceae</taxon>
        <taxon>Cyphellophora</taxon>
    </lineage>
</organism>
<reference evidence="3 4" key="1">
    <citation type="submission" date="2013-03" db="EMBL/GenBank/DDBJ databases">
        <title>The Genome Sequence of Phialophora europaea CBS 101466.</title>
        <authorList>
            <consortium name="The Broad Institute Genomics Platform"/>
            <person name="Cuomo C."/>
            <person name="de Hoog S."/>
            <person name="Gorbushina A."/>
            <person name="Walker B."/>
            <person name="Young S.K."/>
            <person name="Zeng Q."/>
            <person name="Gargeya S."/>
            <person name="Fitzgerald M."/>
            <person name="Haas B."/>
            <person name="Abouelleil A."/>
            <person name="Allen A.W."/>
            <person name="Alvarado L."/>
            <person name="Arachchi H.M."/>
            <person name="Berlin A.M."/>
            <person name="Chapman S.B."/>
            <person name="Gainer-Dewar J."/>
            <person name="Goldberg J."/>
            <person name="Griggs A."/>
            <person name="Gujja S."/>
            <person name="Hansen M."/>
            <person name="Howarth C."/>
            <person name="Imamovic A."/>
            <person name="Ireland A."/>
            <person name="Larimer J."/>
            <person name="McCowan C."/>
            <person name="Murphy C."/>
            <person name="Pearson M."/>
            <person name="Poon T.W."/>
            <person name="Priest M."/>
            <person name="Roberts A."/>
            <person name="Saif S."/>
            <person name="Shea T."/>
            <person name="Sisk P."/>
            <person name="Sykes S."/>
            <person name="Wortman J."/>
            <person name="Nusbaum C."/>
            <person name="Birren B."/>
        </authorList>
    </citation>
    <scope>NUCLEOTIDE SEQUENCE [LARGE SCALE GENOMIC DNA]</scope>
    <source>
        <strain evidence="3 4">CBS 101466</strain>
    </source>
</reference>
<dbReference type="STRING" id="1220924.W2S581"/>
<dbReference type="HOGENOM" id="CLU_000022_59_2_1"/>
<name>W2S581_CYPE1</name>
<dbReference type="InterPro" id="IPR000873">
    <property type="entry name" value="AMP-dep_synth/lig_dom"/>
</dbReference>
<dbReference type="OrthoDB" id="6509636at2759"/>
<dbReference type="Pfam" id="PF00501">
    <property type="entry name" value="AMP-binding"/>
    <property type="match status" value="1"/>
</dbReference>
<sequence>MAFLKGPEVPPLPTKDILSWIFDEPTYDVNKPVFIDATNIKRSLSLSQAQHVVRQLIAGFRAQGIKPGDCVLIHAFNDVYYMMLALAIIGTGAVFAGSNPGYTPFELSHHIKATSASWLILEAETLPTVLSVTKTISIPSSHLIIFHPLDTQSCPSGYTSWLTLLQHGTADWVRFDDYNTCKTTTAARFTSSGTSGLPKATINTHLNMIAQHEFNYSPLFYKRPWETVNLWSLPMFHAAVAPRALTSIWKLGEKAYIMRRFEVDAFVRNIERFGVTDLFGVPPMLVAIIMHMPVQKGEVSLRSIRSGAVGAAPLTKETQARITSYLAPGATFTQVWGMTESNCIASRFPWGEADETGSVGYLSPGMEGKIVDVETGEEIREYGRRGEACVRGESVIPGYFNNAEATRKSWDPDGFYHSGDVIYVDEKTKKLYIVDRVKELIKVRAFQVAPPEVEGVLLEMEGIVDAAVIGVKDDKDGEGEACRAYVVTRPGWEGKLTERDVYDWVKERLVKYKHLDGGVKFVPQIPKTPSGKILKRLLRDEFEKEQRLEKGRAKL</sequence>
<evidence type="ECO:0008006" key="5">
    <source>
        <dbReference type="Google" id="ProtNLM"/>
    </source>
</evidence>
<evidence type="ECO:0000259" key="1">
    <source>
        <dbReference type="Pfam" id="PF00501"/>
    </source>
</evidence>
<dbReference type="Pfam" id="PF13193">
    <property type="entry name" value="AMP-binding_C"/>
    <property type="match status" value="1"/>
</dbReference>
<dbReference type="Proteomes" id="UP000030752">
    <property type="component" value="Unassembled WGS sequence"/>
</dbReference>
<dbReference type="GeneID" id="19969606"/>
<proteinExistence type="predicted"/>
<dbReference type="GO" id="GO:0016405">
    <property type="term" value="F:CoA-ligase activity"/>
    <property type="evidence" value="ECO:0007669"/>
    <property type="project" value="TreeGrafter"/>
</dbReference>
<keyword evidence="4" id="KW-1185">Reference proteome</keyword>
<dbReference type="InterPro" id="IPR045851">
    <property type="entry name" value="AMP-bd_C_sf"/>
</dbReference>
<evidence type="ECO:0000259" key="2">
    <source>
        <dbReference type="Pfam" id="PF13193"/>
    </source>
</evidence>
<dbReference type="AlphaFoldDB" id="W2S581"/>
<dbReference type="CDD" id="cd05911">
    <property type="entry name" value="Firefly_Luc_like"/>
    <property type="match status" value="1"/>
</dbReference>
<dbReference type="Gene3D" id="3.40.50.12780">
    <property type="entry name" value="N-terminal domain of ligase-like"/>
    <property type="match status" value="1"/>
</dbReference>
<protein>
    <recommendedName>
        <fullName evidence="5">AMP-dependent synthetase/ligase domain-containing protein</fullName>
    </recommendedName>
</protein>
<dbReference type="SUPFAM" id="SSF56801">
    <property type="entry name" value="Acetyl-CoA synthetase-like"/>
    <property type="match status" value="1"/>
</dbReference>
<dbReference type="GO" id="GO:0019748">
    <property type="term" value="P:secondary metabolic process"/>
    <property type="evidence" value="ECO:0007669"/>
    <property type="project" value="TreeGrafter"/>
</dbReference>
<dbReference type="InterPro" id="IPR025110">
    <property type="entry name" value="AMP-bd_C"/>
</dbReference>
<dbReference type="eggNOG" id="KOG1176">
    <property type="taxonomic scope" value="Eukaryota"/>
</dbReference>
<dbReference type="VEuPathDB" id="FungiDB:HMPREF1541_02267"/>
<feature type="domain" description="AMP-binding enzyme C-terminal" evidence="2">
    <location>
        <begin position="452"/>
        <end position="532"/>
    </location>
</feature>
<evidence type="ECO:0000313" key="4">
    <source>
        <dbReference type="Proteomes" id="UP000030752"/>
    </source>
</evidence>
<dbReference type="PANTHER" id="PTHR24096">
    <property type="entry name" value="LONG-CHAIN-FATTY-ACID--COA LIGASE"/>
    <property type="match status" value="1"/>
</dbReference>
<dbReference type="InterPro" id="IPR042099">
    <property type="entry name" value="ANL_N_sf"/>
</dbReference>
<accession>W2S581</accession>
<dbReference type="Gene3D" id="3.30.300.30">
    <property type="match status" value="1"/>
</dbReference>
<dbReference type="PANTHER" id="PTHR24096:SF265">
    <property type="entry name" value="ENZYME, PUTATIVE (AFU_ORTHOLOGUE AFUA_5G14270)-RELATED"/>
    <property type="match status" value="1"/>
</dbReference>
<dbReference type="EMBL" id="KB822718">
    <property type="protein sequence ID" value="ETN43109.1"/>
    <property type="molecule type" value="Genomic_DNA"/>
</dbReference>